<organism evidence="1 2">
    <name type="scientific">Winogradskyella thalassocola</name>
    <dbReference type="NCBI Taxonomy" id="262004"/>
    <lineage>
        <taxon>Bacteria</taxon>
        <taxon>Pseudomonadati</taxon>
        <taxon>Bacteroidota</taxon>
        <taxon>Flavobacteriia</taxon>
        <taxon>Flavobacteriales</taxon>
        <taxon>Flavobacteriaceae</taxon>
        <taxon>Winogradskyella</taxon>
    </lineage>
</organism>
<name>A0A1G8AZV4_9FLAO</name>
<proteinExistence type="predicted"/>
<accession>A0A1G8AZV4</accession>
<dbReference type="Proteomes" id="UP000199492">
    <property type="component" value="Unassembled WGS sequence"/>
</dbReference>
<dbReference type="InterPro" id="IPR011042">
    <property type="entry name" value="6-blade_b-propeller_TolB-like"/>
</dbReference>
<dbReference type="Gene3D" id="2.120.10.30">
    <property type="entry name" value="TolB, C-terminal domain"/>
    <property type="match status" value="1"/>
</dbReference>
<dbReference type="InterPro" id="IPR011659">
    <property type="entry name" value="WD40"/>
</dbReference>
<dbReference type="OrthoDB" id="9809364at2"/>
<dbReference type="EMBL" id="FNCZ01000002">
    <property type="protein sequence ID" value="SDH26552.1"/>
    <property type="molecule type" value="Genomic_DNA"/>
</dbReference>
<sequence length="303" mass="34417">MLKLKFTLLFLFFISFGFSQEIEVKKLEINTKLDHFAARVVNDKVFFSSNLVTKRGRAISDHFSQELFGVYSGTVGNNGEIKDAEMIKKTEYGQFNMSVTTHSRDGKYMYFTGNHSKKGEDKLKDEKVYNLLITRAEYVEDEGWTNFVDLPFCDPAFNYAHPALSPDGSTLYFIADVEGTKGKSDLYKVSVSDHKSYGEVTKLSDSINSSRTELYPFVSTDNKLYFSSDRKGGKGSLDVYSYDLENDDPEQIAVSLDEPINSIGDDFSFFLNDDLSTGYLSSRRLRGEGRDDLYYFSGFKSKN</sequence>
<evidence type="ECO:0000313" key="2">
    <source>
        <dbReference type="Proteomes" id="UP000199492"/>
    </source>
</evidence>
<dbReference type="Pfam" id="PF07676">
    <property type="entry name" value="PD40"/>
    <property type="match status" value="2"/>
</dbReference>
<dbReference type="AlphaFoldDB" id="A0A1G8AZV4"/>
<reference evidence="2" key="1">
    <citation type="submission" date="2016-10" db="EMBL/GenBank/DDBJ databases">
        <authorList>
            <person name="Varghese N."/>
            <person name="Submissions S."/>
        </authorList>
    </citation>
    <scope>NUCLEOTIDE SEQUENCE [LARGE SCALE GENOMIC DNA]</scope>
    <source>
        <strain evidence="2">DSM 15363</strain>
    </source>
</reference>
<evidence type="ECO:0000313" key="1">
    <source>
        <dbReference type="EMBL" id="SDH26552.1"/>
    </source>
</evidence>
<keyword evidence="2" id="KW-1185">Reference proteome</keyword>
<protein>
    <submittedName>
        <fullName evidence="1">WD40-like Beta Propeller Repeat</fullName>
    </submittedName>
</protein>
<gene>
    <name evidence="1" type="ORF">SAMN04489796_10271</name>
</gene>
<dbReference type="STRING" id="262004.SAMN04489796_10271"/>
<dbReference type="SUPFAM" id="SSF82171">
    <property type="entry name" value="DPP6 N-terminal domain-like"/>
    <property type="match status" value="1"/>
</dbReference>
<dbReference type="RefSeq" id="WP_092466966.1">
    <property type="nucleotide sequence ID" value="NZ_FNCZ01000002.1"/>
</dbReference>